<evidence type="ECO:0000313" key="1">
    <source>
        <dbReference type="EMBL" id="ATN92902.1"/>
    </source>
</evidence>
<name>A0A2R2YB30_9CAUD</name>
<sequence>MYRDAVKYKGTWLAPGSQCLELYKAKKFSELDALIKELDAKWRKLTGRT</sequence>
<evidence type="ECO:0000313" key="2">
    <source>
        <dbReference type="Proteomes" id="UP000244827"/>
    </source>
</evidence>
<gene>
    <name evidence="1" type="ORF">PPSC2_139</name>
</gene>
<organism evidence="1 2">
    <name type="scientific">Pseudomonas phage PPSC2</name>
    <dbReference type="NCBI Taxonomy" id="2041350"/>
    <lineage>
        <taxon>Viruses</taxon>
        <taxon>Duplodnaviria</taxon>
        <taxon>Heunggongvirae</taxon>
        <taxon>Uroviricota</taxon>
        <taxon>Caudoviricetes</taxon>
        <taxon>Vandenendeviridae</taxon>
        <taxon>Gorskivirinae</taxon>
        <taxon>Shenlongvirus</taxon>
        <taxon>Shenlongvirus PPSC2</taxon>
    </lineage>
</organism>
<reference evidence="1 2" key="1">
    <citation type="journal article" date="2018" name="Arch. Virol.">
        <title>Genomic characterization and phylogenetic analysis of the novel Pseudomonas phage PPSC2.</title>
        <authorList>
            <person name="Wu X."/>
            <person name="Wu Y."/>
            <person name="Tang Y."/>
            <person name="Gan B."/>
        </authorList>
    </citation>
    <scope>NUCLEOTIDE SEQUENCE [LARGE SCALE GENOMIC DNA]</scope>
</reference>
<keyword evidence="2" id="KW-1185">Reference proteome</keyword>
<dbReference type="EMBL" id="MF893340">
    <property type="protein sequence ID" value="ATN92902.1"/>
    <property type="molecule type" value="Genomic_DNA"/>
</dbReference>
<dbReference type="Proteomes" id="UP000244827">
    <property type="component" value="Segment"/>
</dbReference>
<accession>A0A2R2YB30</accession>
<protein>
    <submittedName>
        <fullName evidence="1">DNA recombination-mediator protein A</fullName>
    </submittedName>
</protein>
<proteinExistence type="predicted"/>